<feature type="domain" description="Cyclic nucleotide-binding" evidence="4">
    <location>
        <begin position="20"/>
        <end position="130"/>
    </location>
</feature>
<name>A0A1V0RT17_9RHOB</name>
<dbReference type="Pfam" id="PF00027">
    <property type="entry name" value="cNMP_binding"/>
    <property type="match status" value="1"/>
</dbReference>
<dbReference type="Gene3D" id="1.10.10.10">
    <property type="entry name" value="Winged helix-like DNA-binding domain superfamily/Winged helix DNA-binding domain"/>
    <property type="match status" value="1"/>
</dbReference>
<keyword evidence="7" id="KW-1185">Reference proteome</keyword>
<keyword evidence="6" id="KW-0675">Receptor</keyword>
<sequence length="217" mass="23752">MPWVARAPGLPVLEPEARAILDRLTPMTAPAGTVLFHPGDTVKGFVIMLSGRVEVYLTGASGRELLLYAVEPGQSCVQSTLGLMGGDAYSGEAITRAPSELVLVPRDTFLHLMDLSDSFRHFVFAAFAQRLQSMMHLLDRVAFQRIETRLAQCLLDRAENDILRATHAEIAVMIGSAREVVSRRLDALARRGIVTVERGLVRILDAESLAEIAQSTE</sequence>
<dbReference type="SUPFAM" id="SSF51206">
    <property type="entry name" value="cAMP-binding domain-like"/>
    <property type="match status" value="1"/>
</dbReference>
<organism evidence="6 7">
    <name type="scientific">Roseovarius mucosus</name>
    <dbReference type="NCBI Taxonomy" id="215743"/>
    <lineage>
        <taxon>Bacteria</taxon>
        <taxon>Pseudomonadati</taxon>
        <taxon>Pseudomonadota</taxon>
        <taxon>Alphaproteobacteria</taxon>
        <taxon>Rhodobacterales</taxon>
        <taxon>Roseobacteraceae</taxon>
        <taxon>Roseovarius</taxon>
    </lineage>
</organism>
<dbReference type="InterPro" id="IPR050397">
    <property type="entry name" value="Env_Response_Regulators"/>
</dbReference>
<keyword evidence="2" id="KW-0238">DNA-binding</keyword>
<dbReference type="GO" id="GO:0005829">
    <property type="term" value="C:cytosol"/>
    <property type="evidence" value="ECO:0007669"/>
    <property type="project" value="TreeGrafter"/>
</dbReference>
<evidence type="ECO:0000256" key="3">
    <source>
        <dbReference type="ARBA" id="ARBA00023163"/>
    </source>
</evidence>
<dbReference type="PANTHER" id="PTHR24567">
    <property type="entry name" value="CRP FAMILY TRANSCRIPTIONAL REGULATORY PROTEIN"/>
    <property type="match status" value="1"/>
</dbReference>
<keyword evidence="1" id="KW-0805">Transcription regulation</keyword>
<dbReference type="PROSITE" id="PS50042">
    <property type="entry name" value="CNMP_BINDING_3"/>
    <property type="match status" value="1"/>
</dbReference>
<dbReference type="Gene3D" id="2.60.120.10">
    <property type="entry name" value="Jelly Rolls"/>
    <property type="match status" value="1"/>
</dbReference>
<dbReference type="RefSeq" id="WP_081508106.1">
    <property type="nucleotide sequence ID" value="NZ_CP020474.1"/>
</dbReference>
<dbReference type="SUPFAM" id="SSF46785">
    <property type="entry name" value="Winged helix' DNA-binding domain"/>
    <property type="match status" value="1"/>
</dbReference>
<dbReference type="SMART" id="SM00419">
    <property type="entry name" value="HTH_CRP"/>
    <property type="match status" value="1"/>
</dbReference>
<dbReference type="CDD" id="cd00038">
    <property type="entry name" value="CAP_ED"/>
    <property type="match status" value="1"/>
</dbReference>
<dbReference type="OrthoDB" id="9776746at2"/>
<dbReference type="InterPro" id="IPR014710">
    <property type="entry name" value="RmlC-like_jellyroll"/>
</dbReference>
<evidence type="ECO:0000256" key="1">
    <source>
        <dbReference type="ARBA" id="ARBA00023015"/>
    </source>
</evidence>
<dbReference type="Pfam" id="PF13545">
    <property type="entry name" value="HTH_Crp_2"/>
    <property type="match status" value="1"/>
</dbReference>
<dbReference type="InterPro" id="IPR018490">
    <property type="entry name" value="cNMP-bd_dom_sf"/>
</dbReference>
<evidence type="ECO:0000313" key="7">
    <source>
        <dbReference type="Proteomes" id="UP000192273"/>
    </source>
</evidence>
<dbReference type="PROSITE" id="PS51063">
    <property type="entry name" value="HTH_CRP_2"/>
    <property type="match status" value="1"/>
</dbReference>
<dbReference type="SMART" id="SM00100">
    <property type="entry name" value="cNMP"/>
    <property type="match status" value="1"/>
</dbReference>
<protein>
    <submittedName>
        <fullName evidence="6">Cyclic AMP receptor protein</fullName>
    </submittedName>
</protein>
<dbReference type="InterPro" id="IPR012318">
    <property type="entry name" value="HTH_CRP"/>
</dbReference>
<dbReference type="GO" id="GO:0003677">
    <property type="term" value="F:DNA binding"/>
    <property type="evidence" value="ECO:0007669"/>
    <property type="project" value="UniProtKB-KW"/>
</dbReference>
<accession>A0A1V0RT17</accession>
<dbReference type="InterPro" id="IPR036390">
    <property type="entry name" value="WH_DNA-bd_sf"/>
</dbReference>
<dbReference type="EMBL" id="CP020474">
    <property type="protein sequence ID" value="ARE84927.1"/>
    <property type="molecule type" value="Genomic_DNA"/>
</dbReference>
<proteinExistence type="predicted"/>
<dbReference type="InterPro" id="IPR036388">
    <property type="entry name" value="WH-like_DNA-bd_sf"/>
</dbReference>
<keyword evidence="3" id="KW-0804">Transcription</keyword>
<evidence type="ECO:0000259" key="4">
    <source>
        <dbReference type="PROSITE" id="PS50042"/>
    </source>
</evidence>
<dbReference type="Proteomes" id="UP000192273">
    <property type="component" value="Chromosome"/>
</dbReference>
<dbReference type="InterPro" id="IPR000595">
    <property type="entry name" value="cNMP-bd_dom"/>
</dbReference>
<evidence type="ECO:0000256" key="2">
    <source>
        <dbReference type="ARBA" id="ARBA00023125"/>
    </source>
</evidence>
<dbReference type="GO" id="GO:0003700">
    <property type="term" value="F:DNA-binding transcription factor activity"/>
    <property type="evidence" value="ECO:0007669"/>
    <property type="project" value="TreeGrafter"/>
</dbReference>
<feature type="domain" description="HTH crp-type" evidence="5">
    <location>
        <begin position="144"/>
        <end position="207"/>
    </location>
</feature>
<dbReference type="AlphaFoldDB" id="A0A1V0RT17"/>
<dbReference type="KEGG" id="rmm:ROSMUCSMR3_03473"/>
<dbReference type="PANTHER" id="PTHR24567:SF74">
    <property type="entry name" value="HTH-TYPE TRANSCRIPTIONAL REGULATOR ARCR"/>
    <property type="match status" value="1"/>
</dbReference>
<evidence type="ECO:0000259" key="5">
    <source>
        <dbReference type="PROSITE" id="PS51063"/>
    </source>
</evidence>
<gene>
    <name evidence="6" type="ORF">ROSMUCSMR3_03473</name>
</gene>
<reference evidence="6 7" key="1">
    <citation type="submission" date="2017-03" db="EMBL/GenBank/DDBJ databases">
        <title>Genome Sequence of Roseovarius mucosus strain SMR3 Isolated from a culture of the Diatom Skeletonema marinoi.</title>
        <authorList>
            <person name="Topel M."/>
            <person name="Pinder M."/>
            <person name="Johansson O.N."/>
            <person name="Kourtchenko O."/>
            <person name="Godhe A."/>
            <person name="Clarke A.K."/>
        </authorList>
    </citation>
    <scope>NUCLEOTIDE SEQUENCE [LARGE SCALE GENOMIC DNA]</scope>
    <source>
        <strain evidence="6 7">SMR3</strain>
    </source>
</reference>
<evidence type="ECO:0000313" key="6">
    <source>
        <dbReference type="EMBL" id="ARE84927.1"/>
    </source>
</evidence>